<protein>
    <submittedName>
        <fullName evidence="2">Uncharacterized protein</fullName>
    </submittedName>
</protein>
<evidence type="ECO:0000313" key="2">
    <source>
        <dbReference type="EMBL" id="CEM35585.1"/>
    </source>
</evidence>
<feature type="signal peptide" evidence="1">
    <location>
        <begin position="1"/>
        <end position="23"/>
    </location>
</feature>
<keyword evidence="3" id="KW-1185">Reference proteome</keyword>
<organism evidence="2 3">
    <name type="scientific">Vitrella brassicaformis (strain CCMP3155)</name>
    <dbReference type="NCBI Taxonomy" id="1169540"/>
    <lineage>
        <taxon>Eukaryota</taxon>
        <taxon>Sar</taxon>
        <taxon>Alveolata</taxon>
        <taxon>Colpodellida</taxon>
        <taxon>Vitrellaceae</taxon>
        <taxon>Vitrella</taxon>
    </lineage>
</organism>
<dbReference type="AlphaFoldDB" id="A0A0G4GX07"/>
<dbReference type="Proteomes" id="UP000041254">
    <property type="component" value="Unassembled WGS sequence"/>
</dbReference>
<dbReference type="EMBL" id="CDMY01000859">
    <property type="protein sequence ID" value="CEM35585.1"/>
    <property type="molecule type" value="Genomic_DNA"/>
</dbReference>
<dbReference type="InParanoid" id="A0A0G4GX07"/>
<proteinExistence type="predicted"/>
<evidence type="ECO:0000313" key="3">
    <source>
        <dbReference type="Proteomes" id="UP000041254"/>
    </source>
</evidence>
<keyword evidence="1" id="KW-0732">Signal</keyword>
<sequence>MAASPPALLLLLIQMLLPDIFQAAPHWESAASVLGWEKAVYTEARLQARTEGRSERQSQDKRRTAHHLSLDTLRVVFSCFPLIDHCSAEADWWKLLSAHCHAVGCLQRRLLRRPERLPPTVMIGFLLRELLLCLLSIPRMFPRLLTMARNHVLQRFLDWPIPDLDVCLIPPTFAPTLPQLSTPSDPKHRQDDCLLHALFEFYPVALLIAAEMVWIVRMGLRGDQFHINQYLDRQPLRRHLRQHNDEEQPHVDHEHGGRIQVLGAALHTPAVAADEGKGKDKTGNPAPWQKHPAVRFSVACWRFFVPHDPLSACFCLLGFRVLCHGILWYGSWDLLERVLVYLWPWVGLWECCWVWEWSTLLLAIFDSNCFAIYERFEEVLLFCMHDMGWNLSVERFVNFWAQRRRQVVSLMATAA</sequence>
<accession>A0A0G4GX07</accession>
<name>A0A0G4GX07_VITBC</name>
<dbReference type="VEuPathDB" id="CryptoDB:Vbra_848"/>
<gene>
    <name evidence="2" type="ORF">Vbra_848</name>
</gene>
<feature type="chain" id="PRO_5005190611" evidence="1">
    <location>
        <begin position="24"/>
        <end position="415"/>
    </location>
</feature>
<reference evidence="2 3" key="1">
    <citation type="submission" date="2014-11" db="EMBL/GenBank/DDBJ databases">
        <authorList>
            <person name="Zhu J."/>
            <person name="Qi W."/>
            <person name="Song R."/>
        </authorList>
    </citation>
    <scope>NUCLEOTIDE SEQUENCE [LARGE SCALE GENOMIC DNA]</scope>
</reference>
<evidence type="ECO:0000256" key="1">
    <source>
        <dbReference type="SAM" id="SignalP"/>
    </source>
</evidence>